<protein>
    <recommendedName>
        <fullName evidence="2">RNA polymerase subunit H/Rpb5 C-terminal domain-containing protein</fullName>
    </recommendedName>
</protein>
<dbReference type="GO" id="GO:0003899">
    <property type="term" value="F:DNA-directed RNA polymerase activity"/>
    <property type="evidence" value="ECO:0007669"/>
    <property type="project" value="InterPro"/>
</dbReference>
<dbReference type="Pfam" id="PF01191">
    <property type="entry name" value="RNA_pol_Rpb5_C"/>
    <property type="match status" value="1"/>
</dbReference>
<dbReference type="GO" id="GO:0042797">
    <property type="term" value="P:tRNA transcription by RNA polymerase III"/>
    <property type="evidence" value="ECO:0007669"/>
    <property type="project" value="TreeGrafter"/>
</dbReference>
<dbReference type="GO" id="GO:0003677">
    <property type="term" value="F:DNA binding"/>
    <property type="evidence" value="ECO:0007669"/>
    <property type="project" value="InterPro"/>
</dbReference>
<evidence type="ECO:0000313" key="3">
    <source>
        <dbReference type="EMBL" id="QHU15542.1"/>
    </source>
</evidence>
<dbReference type="PANTHER" id="PTHR10535:SF0">
    <property type="entry name" value="DNA-DIRECTED RNA POLYMERASES I, II, AND III SUBUNIT RPABC1"/>
    <property type="match status" value="1"/>
</dbReference>
<dbReference type="GO" id="GO:0006366">
    <property type="term" value="P:transcription by RNA polymerase II"/>
    <property type="evidence" value="ECO:0007669"/>
    <property type="project" value="TreeGrafter"/>
</dbReference>
<dbReference type="InterPro" id="IPR000783">
    <property type="entry name" value="RNA_pol_subH/Rpb5_C"/>
</dbReference>
<dbReference type="EMBL" id="MN740866">
    <property type="protein sequence ID" value="QHU15542.1"/>
    <property type="molecule type" value="Genomic_DNA"/>
</dbReference>
<reference evidence="3" key="1">
    <citation type="journal article" date="2020" name="Nature">
        <title>Giant virus diversity and host interactions through global metagenomics.</title>
        <authorList>
            <person name="Schulz F."/>
            <person name="Roux S."/>
            <person name="Paez-Espino D."/>
            <person name="Jungbluth S."/>
            <person name="Walsh D.A."/>
            <person name="Denef V.J."/>
            <person name="McMahon K.D."/>
            <person name="Konstantinidis K.T."/>
            <person name="Eloe-Fadrosh E.A."/>
            <person name="Kyrpides N.C."/>
            <person name="Woyke T."/>
        </authorList>
    </citation>
    <scope>NUCLEOTIDE SEQUENCE</scope>
    <source>
        <strain evidence="3">GVMAG-S-3300002307-41</strain>
    </source>
</reference>
<dbReference type="GO" id="GO:0006362">
    <property type="term" value="P:transcription elongation by RNA polymerase I"/>
    <property type="evidence" value="ECO:0007669"/>
    <property type="project" value="TreeGrafter"/>
</dbReference>
<dbReference type="SUPFAM" id="SSF55287">
    <property type="entry name" value="RPB5-like RNA polymerase subunit"/>
    <property type="match status" value="1"/>
</dbReference>
<organism evidence="3">
    <name type="scientific">viral metagenome</name>
    <dbReference type="NCBI Taxonomy" id="1070528"/>
    <lineage>
        <taxon>unclassified sequences</taxon>
        <taxon>metagenomes</taxon>
        <taxon>organismal metagenomes</taxon>
    </lineage>
</organism>
<dbReference type="AlphaFoldDB" id="A0A6C0KBZ6"/>
<dbReference type="GO" id="GO:0005665">
    <property type="term" value="C:RNA polymerase II, core complex"/>
    <property type="evidence" value="ECO:0007669"/>
    <property type="project" value="TreeGrafter"/>
</dbReference>
<sequence length="209" mass="23336">MDELSIAALQELKKTRPLSAEEIALSTIQEMLTSRGLVSDKFELVPSTMEGTKMYSFAGILLIFSTKTRVSEKELNNFLSFAGDNNFASGIIIVSPSRPSESVMKVLIGHNAVRENVYVQIFDIRSLGFNISKHRKVPQHRIVRENEKPDIIKNYNLKSIEQIPKILSQDAMAKFIGARPGDVVEVLGLCETSADNLRYRYCIAEGING</sequence>
<keyword evidence="1" id="KW-0804">Transcription</keyword>
<proteinExistence type="predicted"/>
<name>A0A6C0KBZ6_9ZZZZ</name>
<dbReference type="GO" id="GO:0005666">
    <property type="term" value="C:RNA polymerase III complex"/>
    <property type="evidence" value="ECO:0007669"/>
    <property type="project" value="TreeGrafter"/>
</dbReference>
<dbReference type="InterPro" id="IPR035913">
    <property type="entry name" value="RPB5-like_sf"/>
</dbReference>
<evidence type="ECO:0000256" key="1">
    <source>
        <dbReference type="ARBA" id="ARBA00023163"/>
    </source>
</evidence>
<dbReference type="GO" id="GO:0005736">
    <property type="term" value="C:RNA polymerase I complex"/>
    <property type="evidence" value="ECO:0007669"/>
    <property type="project" value="TreeGrafter"/>
</dbReference>
<feature type="domain" description="RNA polymerase subunit H/Rpb5 C-terminal" evidence="2">
    <location>
        <begin position="129"/>
        <end position="202"/>
    </location>
</feature>
<dbReference type="PANTHER" id="PTHR10535">
    <property type="entry name" value="DNA-DIRECTED RNA POLYMERASES I, II, AND III SUBUNIT RPABC1"/>
    <property type="match status" value="1"/>
</dbReference>
<accession>A0A6C0KBZ6</accession>
<dbReference type="Gene3D" id="3.90.940.20">
    <property type="entry name" value="RPB5-like RNA polymerase subunit"/>
    <property type="match status" value="1"/>
</dbReference>
<dbReference type="InterPro" id="IPR014381">
    <property type="entry name" value="Arch_Rpo5/euc_Rpb5"/>
</dbReference>
<evidence type="ECO:0000259" key="2">
    <source>
        <dbReference type="Pfam" id="PF01191"/>
    </source>
</evidence>